<evidence type="ECO:0000256" key="2">
    <source>
        <dbReference type="ARBA" id="ARBA00004245"/>
    </source>
</evidence>
<feature type="coiled-coil region" evidence="9">
    <location>
        <begin position="17"/>
        <end position="44"/>
    </location>
</feature>
<evidence type="ECO:0000256" key="6">
    <source>
        <dbReference type="ARBA" id="ARBA00023054"/>
    </source>
</evidence>
<dbReference type="PANTHER" id="PTHR14885:SF1">
    <property type="entry name" value="CILIA- AND FLAGELLA-ASSOCIATED PROTEIN 43"/>
    <property type="match status" value="1"/>
</dbReference>
<gene>
    <name evidence="10" type="ORF">BEMITA_LOCUS9997</name>
</gene>
<dbReference type="Proteomes" id="UP001152759">
    <property type="component" value="Chromosome 6"/>
</dbReference>
<evidence type="ECO:0000256" key="5">
    <source>
        <dbReference type="ARBA" id="ARBA00022737"/>
    </source>
</evidence>
<dbReference type="PANTHER" id="PTHR14885">
    <property type="entry name" value="CILIA- AND FLAGELLA-ASSOCIATED PROTEIN 43-RELATED"/>
    <property type="match status" value="1"/>
</dbReference>
<dbReference type="GO" id="GO:0005930">
    <property type="term" value="C:axoneme"/>
    <property type="evidence" value="ECO:0007669"/>
    <property type="project" value="TreeGrafter"/>
</dbReference>
<keyword evidence="7" id="KW-0206">Cytoskeleton</keyword>
<accession>A0A9P0G2L0</accession>
<keyword evidence="6 9" id="KW-0175">Coiled coil</keyword>
<feature type="coiled-coil region" evidence="9">
    <location>
        <begin position="795"/>
        <end position="829"/>
    </location>
</feature>
<keyword evidence="5" id="KW-0677">Repeat</keyword>
<sequence>MGEGAINPTTSDEENEKQDILLKFETLKSQLKELLDKNETLSEQEQLPISEFDLDSENTEKLYKKSAEEREKTQVDYKTKISKWDRMKDVIIEKCWDVMEFKGKCLKAIGNSFLVENFALPYTDSEAIAKLKHSVQIRELDFSISKDQSTKPWAHVTKRKDNFGRAVSKSQGKSLKVPKTFEDELDILAPPSHGPAGVFQEFRGCSQLQLNSFLAAAREFPSLMEATVQLRKNFNARFDEMFALKEKELQEMSEKHERLRTIQYERAASCKIPSEESTPQDPVWTQIEKSHLILEVAPHEIKSKPPEQKKTIYTRKQKTDESKLQLQYATDSFRENALVKMMDGVLEVRWEDLLKKDVPPLEEVLSKIPEELQEEREKAVEDWKRKVRELEEGRKRYKKQIDEEWLQIIENLQERVQDFDKKLLNLYLFRLEVEAAINLKNLIIARTQLYHQRFKSLLKKEENLRNDLLNAEAEFRALNDIVRSMEESVAKCLLKQENLLAKDKLLEKKFKLEFRQNTPKTQVEQLFKLFKKRPKLLETATAPTAVIMQLAQCVVHRNLNTFLPPECVEYLRILEQYDSYNFASHLVNESKWECFCELRRQKIKSELKIKAICVELAEAESSVNMFSQSIKPAKEKIGQIANQLERQSSERTHFQQNIQLQIVLKQAILEVPISGQISDFDNTILLTRNSIKQLNRVLHKAGAKKIAALERMIKFNGQIVNLQWEYDKLTNRIENLEKRLQYLEKFKVTKEIFENLQKFSGGMDPREKEGIDMDAKAMALRESLRKKMRLVIEETDRTERRINRIKDDNKRMEERMKDISKKITQLKQRRDFKFEETLNDVTRHRLLLISRRGTLLTEIQQLDANVSTLQSKLELLRMKTYPTLKASPIT</sequence>
<reference evidence="10" key="1">
    <citation type="submission" date="2021-12" db="EMBL/GenBank/DDBJ databases">
        <authorList>
            <person name="King R."/>
        </authorList>
    </citation>
    <scope>NUCLEOTIDE SEQUENCE</scope>
</reference>
<evidence type="ECO:0000313" key="10">
    <source>
        <dbReference type="EMBL" id="CAH0773521.1"/>
    </source>
</evidence>
<feature type="coiled-coil region" evidence="9">
    <location>
        <begin position="373"/>
        <end position="400"/>
    </location>
</feature>
<evidence type="ECO:0000256" key="7">
    <source>
        <dbReference type="ARBA" id="ARBA00023212"/>
    </source>
</evidence>
<keyword evidence="11" id="KW-1185">Reference proteome</keyword>
<dbReference type="KEGG" id="btab:109033584"/>
<evidence type="ECO:0000256" key="8">
    <source>
        <dbReference type="ARBA" id="ARBA00023273"/>
    </source>
</evidence>
<evidence type="ECO:0000313" key="11">
    <source>
        <dbReference type="Proteomes" id="UP001152759"/>
    </source>
</evidence>
<keyword evidence="4" id="KW-0853">WD repeat</keyword>
<keyword evidence="3" id="KW-0963">Cytoplasm</keyword>
<dbReference type="AlphaFoldDB" id="A0A9P0G2L0"/>
<feature type="coiled-coil region" evidence="9">
    <location>
        <begin position="454"/>
        <end position="488"/>
    </location>
</feature>
<evidence type="ECO:0000256" key="4">
    <source>
        <dbReference type="ARBA" id="ARBA00022574"/>
    </source>
</evidence>
<comment type="subcellular location">
    <subcellularLocation>
        <location evidence="1">Cell projection</location>
        <location evidence="1">Cilium</location>
    </subcellularLocation>
    <subcellularLocation>
        <location evidence="2">Cytoplasm</location>
        <location evidence="2">Cytoskeleton</location>
    </subcellularLocation>
</comment>
<dbReference type="EMBL" id="OU963867">
    <property type="protein sequence ID" value="CAH0773521.1"/>
    <property type="molecule type" value="Genomic_DNA"/>
</dbReference>
<name>A0A9P0G2L0_BEMTA</name>
<evidence type="ECO:0000256" key="3">
    <source>
        <dbReference type="ARBA" id="ARBA00022490"/>
    </source>
</evidence>
<organism evidence="10 11">
    <name type="scientific">Bemisia tabaci</name>
    <name type="common">Sweetpotato whitefly</name>
    <name type="synonym">Aleurodes tabaci</name>
    <dbReference type="NCBI Taxonomy" id="7038"/>
    <lineage>
        <taxon>Eukaryota</taxon>
        <taxon>Metazoa</taxon>
        <taxon>Ecdysozoa</taxon>
        <taxon>Arthropoda</taxon>
        <taxon>Hexapoda</taxon>
        <taxon>Insecta</taxon>
        <taxon>Pterygota</taxon>
        <taxon>Neoptera</taxon>
        <taxon>Paraneoptera</taxon>
        <taxon>Hemiptera</taxon>
        <taxon>Sternorrhyncha</taxon>
        <taxon>Aleyrodoidea</taxon>
        <taxon>Aleyrodidae</taxon>
        <taxon>Aleyrodinae</taxon>
        <taxon>Bemisia</taxon>
    </lineage>
</organism>
<proteinExistence type="predicted"/>
<protein>
    <submittedName>
        <fullName evidence="10">Uncharacterized protein</fullName>
    </submittedName>
</protein>
<feature type="coiled-coil region" evidence="9">
    <location>
        <begin position="719"/>
        <end position="746"/>
    </location>
</feature>
<dbReference type="Pfam" id="PF25828">
    <property type="entry name" value="CC_Cfap43"/>
    <property type="match status" value="1"/>
</dbReference>
<dbReference type="GO" id="GO:0060271">
    <property type="term" value="P:cilium assembly"/>
    <property type="evidence" value="ECO:0007669"/>
    <property type="project" value="TreeGrafter"/>
</dbReference>
<evidence type="ECO:0000256" key="9">
    <source>
        <dbReference type="SAM" id="Coils"/>
    </source>
</evidence>
<keyword evidence="8" id="KW-0966">Cell projection</keyword>
<evidence type="ECO:0000256" key="1">
    <source>
        <dbReference type="ARBA" id="ARBA00004138"/>
    </source>
</evidence>